<dbReference type="PROSITE" id="PS01033">
    <property type="entry name" value="GLOBIN"/>
    <property type="match status" value="1"/>
</dbReference>
<evidence type="ECO:0000256" key="9">
    <source>
        <dbReference type="ARBA" id="ARBA00022827"/>
    </source>
</evidence>
<dbReference type="Gene3D" id="2.40.30.10">
    <property type="entry name" value="Translation factors"/>
    <property type="match status" value="1"/>
</dbReference>
<dbReference type="InterPro" id="IPR017927">
    <property type="entry name" value="FAD-bd_FR_type"/>
</dbReference>
<keyword evidence="11 17" id="KW-0560">Oxidoreductase</keyword>
<evidence type="ECO:0000256" key="3">
    <source>
        <dbReference type="ARBA" id="ARBA00022448"/>
    </source>
</evidence>
<gene>
    <name evidence="17" type="primary">hmp</name>
    <name evidence="20" type="ORF">Z042_05115</name>
</gene>
<evidence type="ECO:0000256" key="12">
    <source>
        <dbReference type="ARBA" id="ARBA00023004"/>
    </source>
</evidence>
<accession>W0L9I5</accession>
<feature type="binding site" description="proximal binding residue" evidence="17">
    <location>
        <position position="85"/>
    </location>
    <ligand>
        <name>heme b</name>
        <dbReference type="ChEBI" id="CHEBI:60344"/>
    </ligand>
    <ligandPart>
        <name>Fe</name>
        <dbReference type="ChEBI" id="CHEBI:18248"/>
    </ligandPart>
</feature>
<dbReference type="GO" id="GO:0071949">
    <property type="term" value="F:FAD binding"/>
    <property type="evidence" value="ECO:0007669"/>
    <property type="project" value="InterPro"/>
</dbReference>
<dbReference type="GO" id="GO:0046872">
    <property type="term" value="F:metal ion binding"/>
    <property type="evidence" value="ECO:0007669"/>
    <property type="project" value="UniProtKB-KW"/>
</dbReference>
<dbReference type="GO" id="GO:0019825">
    <property type="term" value="F:oxygen binding"/>
    <property type="evidence" value="ECO:0007669"/>
    <property type="project" value="InterPro"/>
</dbReference>
<dbReference type="PANTHER" id="PTHR43396">
    <property type="entry name" value="FLAVOHEMOPROTEIN"/>
    <property type="match status" value="1"/>
</dbReference>
<evidence type="ECO:0000256" key="11">
    <source>
        <dbReference type="ARBA" id="ARBA00023002"/>
    </source>
</evidence>
<evidence type="ECO:0000313" key="21">
    <source>
        <dbReference type="Proteomes" id="UP000019030"/>
    </source>
</evidence>
<dbReference type="InterPro" id="IPR000971">
    <property type="entry name" value="Globin"/>
</dbReference>
<protein>
    <recommendedName>
        <fullName evidence="17">Flavohemoprotein</fullName>
    </recommendedName>
    <alternativeName>
        <fullName evidence="17">Flavohemoglobin</fullName>
    </alternativeName>
    <alternativeName>
        <fullName evidence="17">Hemoglobin-like protein</fullName>
    </alternativeName>
    <alternativeName>
        <fullName evidence="17">Nitric oxide dioxygenase</fullName>
        <shortName evidence="17">NO oxygenase</shortName>
        <shortName evidence="17">NOD</shortName>
        <ecNumber evidence="17">1.14.12.17</ecNumber>
    </alternativeName>
</protein>
<evidence type="ECO:0000256" key="6">
    <source>
        <dbReference type="ARBA" id="ARBA00022621"/>
    </source>
</evidence>
<keyword evidence="10 17" id="KW-0521">NADP</keyword>
<dbReference type="InterPro" id="IPR009050">
    <property type="entry name" value="Globin-like_sf"/>
</dbReference>
<comment type="domain">
    <text evidence="17">Consists of two distinct domains; an N-terminal heme-containing oxygen-binding domain and a C-terminal reductase domain with binding sites for FAD and NAD(P)H.</text>
</comment>
<evidence type="ECO:0000256" key="8">
    <source>
        <dbReference type="ARBA" id="ARBA00022723"/>
    </source>
</evidence>
<keyword evidence="3 17" id="KW-0813">Transport</keyword>
<dbReference type="InterPro" id="IPR023950">
    <property type="entry name" value="Hmp"/>
</dbReference>
<dbReference type="eggNOG" id="COG1018">
    <property type="taxonomic scope" value="Bacteria"/>
</dbReference>
<reference evidence="20 21" key="2">
    <citation type="submission" date="2015-03" db="EMBL/GenBank/DDBJ databases">
        <authorList>
            <person name="Chan K.-G."/>
        </authorList>
    </citation>
    <scope>NUCLEOTIDE SEQUENCE [LARGE SCALE GENOMIC DNA]</scope>
    <source>
        <strain evidence="20 21">RB-25</strain>
    </source>
</reference>
<dbReference type="GO" id="GO:0071500">
    <property type="term" value="P:cellular response to nitrosative stress"/>
    <property type="evidence" value="ECO:0007669"/>
    <property type="project" value="TreeGrafter"/>
</dbReference>
<keyword evidence="13 17" id="KW-0520">NAD</keyword>
<dbReference type="GO" id="GO:0046210">
    <property type="term" value="P:nitric oxide catabolic process"/>
    <property type="evidence" value="ECO:0007669"/>
    <property type="project" value="TreeGrafter"/>
</dbReference>
<dbReference type="NCBIfam" id="NF009805">
    <property type="entry name" value="PRK13289.1"/>
    <property type="match status" value="1"/>
</dbReference>
<keyword evidence="8 17" id="KW-0479">Metal-binding</keyword>
<dbReference type="GO" id="GO:0008941">
    <property type="term" value="F:nitric oxide dioxygenase NAD(P)H activity"/>
    <property type="evidence" value="ECO:0007669"/>
    <property type="project" value="UniProtKB-UniRule"/>
</dbReference>
<dbReference type="OrthoDB" id="9801223at2"/>
<evidence type="ECO:0000313" key="20">
    <source>
        <dbReference type="EMBL" id="AHG19054.1"/>
    </source>
</evidence>
<dbReference type="GO" id="GO:0009636">
    <property type="term" value="P:response to toxic substance"/>
    <property type="evidence" value="ECO:0007669"/>
    <property type="project" value="UniProtKB-KW"/>
</dbReference>
<dbReference type="Pfam" id="PF00175">
    <property type="entry name" value="NAD_binding_1"/>
    <property type="match status" value="1"/>
</dbReference>
<dbReference type="InterPro" id="IPR012292">
    <property type="entry name" value="Globin/Proto"/>
</dbReference>
<comment type="cofactor">
    <cofactor evidence="17">
        <name>FAD</name>
        <dbReference type="ChEBI" id="CHEBI:57692"/>
    </cofactor>
    <text evidence="17">Binds 1 FAD per subunit.</text>
</comment>
<dbReference type="SUPFAM" id="SSF52343">
    <property type="entry name" value="Ferredoxin reductase-like, C-terminal NADP-linked domain"/>
    <property type="match status" value="1"/>
</dbReference>
<dbReference type="GO" id="GO:0005344">
    <property type="term" value="F:oxygen carrier activity"/>
    <property type="evidence" value="ECO:0007669"/>
    <property type="project" value="UniProtKB-UniRule"/>
</dbReference>
<dbReference type="GO" id="GO:0020037">
    <property type="term" value="F:heme binding"/>
    <property type="evidence" value="ECO:0007669"/>
    <property type="project" value="InterPro"/>
</dbReference>
<dbReference type="PROSITE" id="PS51384">
    <property type="entry name" value="FAD_FR"/>
    <property type="match status" value="1"/>
</dbReference>
<feature type="domain" description="FAD-binding FR-type" evidence="19">
    <location>
        <begin position="150"/>
        <end position="255"/>
    </location>
</feature>
<dbReference type="KEGG" id="sfo:Z042_05115"/>
<feature type="domain" description="Globin" evidence="18">
    <location>
        <begin position="1"/>
        <end position="136"/>
    </location>
</feature>
<dbReference type="FunFam" id="2.40.30.10:FF:000034">
    <property type="entry name" value="Flavohemoprotein"/>
    <property type="match status" value="1"/>
</dbReference>
<comment type="similarity">
    <text evidence="2 17">Belongs to the globin family. Two-domain flavohemoproteins subfamily.</text>
</comment>
<dbReference type="Pfam" id="PF00970">
    <property type="entry name" value="FAD_binding_6"/>
    <property type="match status" value="1"/>
</dbReference>
<dbReference type="CDD" id="cd06184">
    <property type="entry name" value="flavohem_like_fad_nad_binding"/>
    <property type="match status" value="1"/>
</dbReference>
<evidence type="ECO:0000256" key="14">
    <source>
        <dbReference type="ARBA" id="ARBA00025094"/>
    </source>
</evidence>
<dbReference type="SUPFAM" id="SSF46458">
    <property type="entry name" value="Globin-like"/>
    <property type="match status" value="1"/>
</dbReference>
<feature type="binding site" evidence="17">
    <location>
        <begin position="389"/>
        <end position="392"/>
    </location>
    <ligand>
        <name>FAD</name>
        <dbReference type="ChEBI" id="CHEBI:57692"/>
    </ligand>
</feature>
<dbReference type="Gene3D" id="1.10.490.10">
    <property type="entry name" value="Globins"/>
    <property type="match status" value="1"/>
</dbReference>
<comment type="similarity">
    <text evidence="1 17">In the C-terminal section; belongs to the flavoprotein pyridine nucleotide cytochrome reductase family.</text>
</comment>
<evidence type="ECO:0000256" key="4">
    <source>
        <dbReference type="ARBA" id="ARBA00022575"/>
    </source>
</evidence>
<evidence type="ECO:0000256" key="2">
    <source>
        <dbReference type="ARBA" id="ARBA00008414"/>
    </source>
</evidence>
<feature type="site" description="Involved in heme-bound ligand stabilization and O-O bond activation" evidence="17">
    <location>
        <position position="29"/>
    </location>
</feature>
<dbReference type="InterPro" id="IPR001433">
    <property type="entry name" value="OxRdtase_FAD/NAD-bd"/>
</dbReference>
<name>W0L9I5_9GAMM</name>
<feature type="active site" description="Charge relay system" evidence="17">
    <location>
        <position position="135"/>
    </location>
</feature>
<dbReference type="AlphaFoldDB" id="W0L9I5"/>
<reference evidence="20 21" key="1">
    <citation type="submission" date="2014-01" db="EMBL/GenBank/DDBJ databases">
        <title>Isolation of Serratia multitudinisentens RB-25 from Ex-Landfill site.</title>
        <authorList>
            <person name="Robson E.H.J."/>
        </authorList>
    </citation>
    <scope>NUCLEOTIDE SEQUENCE [LARGE SCALE GENOMIC DNA]</scope>
    <source>
        <strain evidence="20 21">RB-25</strain>
    </source>
</reference>
<evidence type="ECO:0000256" key="16">
    <source>
        <dbReference type="ARBA" id="ARBA00049433"/>
    </source>
</evidence>
<evidence type="ECO:0000256" key="10">
    <source>
        <dbReference type="ARBA" id="ARBA00022857"/>
    </source>
</evidence>
<dbReference type="EC" id="1.14.12.17" evidence="17"/>
<dbReference type="Pfam" id="PF00042">
    <property type="entry name" value="Globin"/>
    <property type="match status" value="1"/>
</dbReference>
<dbReference type="Gene3D" id="3.40.50.80">
    <property type="entry name" value="Nucleotide-binding domain of ferredoxin-NADP reductase (FNR) module"/>
    <property type="match status" value="1"/>
</dbReference>
<dbReference type="STRING" id="1441930.Z042_05115"/>
<dbReference type="Proteomes" id="UP000019030">
    <property type="component" value="Chromosome"/>
</dbReference>
<evidence type="ECO:0000256" key="1">
    <source>
        <dbReference type="ARBA" id="ARBA00006401"/>
    </source>
</evidence>
<evidence type="ECO:0000259" key="18">
    <source>
        <dbReference type="PROSITE" id="PS01033"/>
    </source>
</evidence>
<evidence type="ECO:0000256" key="13">
    <source>
        <dbReference type="ARBA" id="ARBA00023027"/>
    </source>
</evidence>
<dbReference type="HAMAP" id="MF_01252">
    <property type="entry name" value="Hmp"/>
    <property type="match status" value="1"/>
</dbReference>
<keyword evidence="12 17" id="KW-0408">Iron</keyword>
<keyword evidence="5 17" id="KW-0349">Heme</keyword>
<keyword evidence="6 17" id="KW-0561">Oxygen transport</keyword>
<dbReference type="PANTHER" id="PTHR43396:SF3">
    <property type="entry name" value="FLAVOHEMOPROTEIN"/>
    <property type="match status" value="1"/>
</dbReference>
<dbReference type="HOGENOM" id="CLU_003827_12_0_6"/>
<feature type="binding site" evidence="17">
    <location>
        <position position="188"/>
    </location>
    <ligand>
        <name>FAD</name>
        <dbReference type="ChEBI" id="CHEBI:57692"/>
    </ligand>
</feature>
<dbReference type="PATRIC" id="fig|1441930.4.peg.1022"/>
<feature type="active site" description="Charge relay system" evidence="17">
    <location>
        <position position="95"/>
    </location>
</feature>
<dbReference type="InterPro" id="IPR008333">
    <property type="entry name" value="Cbr1-like_FAD-bd_dom"/>
</dbReference>
<sequence>MLDSQTITTVKSTIPLLAATGPKLTAYFYDRMFAHNPELKDIFNMSNQRNGDQRQALFDAICAYANNLENLAALLPAVERIAQKHASFNIQPDQYQIVGHHLLATLDEMLKPDQEVLDAWGKAYGVLADVFIQREGQIYQESEHDDGGWRDLRAFQIVEKQPQSDVISSFVLAPVDGGRVKDFKPGQYLAVYIKDNTLTNQEIRQYSLSTSPNGKYYRIAVKREEQGTVSNFLHQQAKEGDILYIAPPRGDFTLDITPATPITLISAGIGQTPMLSMLNSLHDRQHQADIHWLHAAKNGAVHAFAAEVADIAGRLPNLNRHVWYSNPNADDVQGRDYDSHGPMELSVLQTALNNPLMHYYFCGPVSFMQFIAKQLLDMGVAAERIHYECFGPHKVL</sequence>
<keyword evidence="7 17" id="KW-0285">Flavoprotein</keyword>
<dbReference type="SUPFAM" id="SSF63380">
    <property type="entry name" value="Riboflavin synthase domain-like"/>
    <property type="match status" value="1"/>
</dbReference>
<dbReference type="RefSeq" id="WP_024913162.1">
    <property type="nucleotide sequence ID" value="NZ_CP007044.2"/>
</dbReference>
<comment type="catalytic activity">
    <reaction evidence="15 17">
        <text>2 nitric oxide + NADH + 2 O2 = 2 nitrate + NAD(+) + H(+)</text>
        <dbReference type="Rhea" id="RHEA:19469"/>
        <dbReference type="ChEBI" id="CHEBI:15378"/>
        <dbReference type="ChEBI" id="CHEBI:15379"/>
        <dbReference type="ChEBI" id="CHEBI:16480"/>
        <dbReference type="ChEBI" id="CHEBI:17632"/>
        <dbReference type="ChEBI" id="CHEBI:57540"/>
        <dbReference type="ChEBI" id="CHEBI:57945"/>
        <dbReference type="EC" id="1.14.12.17"/>
    </reaction>
</comment>
<keyword evidence="4 17" id="KW-0216">Detoxification</keyword>
<feature type="site" description="Influences the redox potential of the prosthetic heme and FAD groups" evidence="17">
    <location>
        <position position="84"/>
    </location>
</feature>
<dbReference type="EMBL" id="CP007044">
    <property type="protein sequence ID" value="AHG19054.1"/>
    <property type="molecule type" value="Genomic_DNA"/>
</dbReference>
<dbReference type="InterPro" id="IPR039261">
    <property type="entry name" value="FNR_nucleotide-bd"/>
</dbReference>
<comment type="cofactor">
    <cofactor evidence="17">
        <name>heme b</name>
        <dbReference type="ChEBI" id="CHEBI:60344"/>
    </cofactor>
    <text evidence="17">Binds 1 heme b (iron(II)-protoporphyrin IX) group per subunit.</text>
</comment>
<evidence type="ECO:0000256" key="15">
    <source>
        <dbReference type="ARBA" id="ARBA00048649"/>
    </source>
</evidence>
<keyword evidence="9 17" id="KW-0274">FAD</keyword>
<feature type="binding site" evidence="17">
    <location>
        <begin position="204"/>
        <end position="207"/>
    </location>
    <ligand>
        <name>FAD</name>
        <dbReference type="ChEBI" id="CHEBI:57692"/>
    </ligand>
</feature>
<keyword evidence="21" id="KW-1185">Reference proteome</keyword>
<dbReference type="InterPro" id="IPR017938">
    <property type="entry name" value="Riboflavin_synthase-like_b-brl"/>
</dbReference>
<dbReference type="FunFam" id="1.10.490.10:FF:000003">
    <property type="entry name" value="Flavohemoprotein"/>
    <property type="match status" value="1"/>
</dbReference>
<evidence type="ECO:0000259" key="19">
    <source>
        <dbReference type="PROSITE" id="PS51384"/>
    </source>
</evidence>
<evidence type="ECO:0000256" key="17">
    <source>
        <dbReference type="HAMAP-Rule" id="MF_01252"/>
    </source>
</evidence>
<dbReference type="eggNOG" id="COG1017">
    <property type="taxonomic scope" value="Bacteria"/>
</dbReference>
<feature type="region of interest" description="Reductase" evidence="17">
    <location>
        <begin position="147"/>
        <end position="396"/>
    </location>
</feature>
<evidence type="ECO:0000256" key="7">
    <source>
        <dbReference type="ARBA" id="ARBA00022630"/>
    </source>
</evidence>
<organism evidence="20 21">
    <name type="scientific">Chania multitudinisentens RB-25</name>
    <dbReference type="NCBI Taxonomy" id="1441930"/>
    <lineage>
        <taxon>Bacteria</taxon>
        <taxon>Pseudomonadati</taxon>
        <taxon>Pseudomonadota</taxon>
        <taxon>Gammaproteobacteria</taxon>
        <taxon>Enterobacterales</taxon>
        <taxon>Yersiniaceae</taxon>
        <taxon>Chania</taxon>
    </lineage>
</organism>
<comment type="function">
    <text evidence="14 17">Is involved in NO detoxification in an aerobic process, termed nitric oxide dioxygenase (NOD) reaction that utilizes O(2) and NAD(P)H to convert NO to nitrate, which protects the bacterium from various noxious nitrogen compounds. Therefore, plays a central role in the inducible response to nitrosative stress.</text>
</comment>
<feature type="binding site" evidence="17">
    <location>
        <begin position="268"/>
        <end position="273"/>
    </location>
    <ligand>
        <name>NADP(+)</name>
        <dbReference type="ChEBI" id="CHEBI:58349"/>
    </ligand>
</feature>
<dbReference type="CDD" id="cd14776">
    <property type="entry name" value="HmpEc-globin-like"/>
    <property type="match status" value="1"/>
</dbReference>
<proteinExistence type="inferred from homology"/>
<evidence type="ECO:0000256" key="5">
    <source>
        <dbReference type="ARBA" id="ARBA00022617"/>
    </source>
</evidence>
<dbReference type="FunFam" id="3.40.50.80:FF:000010">
    <property type="entry name" value="Flavohemoprotein"/>
    <property type="match status" value="1"/>
</dbReference>
<feature type="site" description="Influences the redox potential of the prosthetic heme and FAD groups" evidence="17">
    <location>
        <position position="388"/>
    </location>
</feature>
<comment type="catalytic activity">
    <reaction evidence="16 17">
        <text>2 nitric oxide + NADPH + 2 O2 = 2 nitrate + NADP(+) + H(+)</text>
        <dbReference type="Rhea" id="RHEA:19465"/>
        <dbReference type="ChEBI" id="CHEBI:15378"/>
        <dbReference type="ChEBI" id="CHEBI:15379"/>
        <dbReference type="ChEBI" id="CHEBI:16480"/>
        <dbReference type="ChEBI" id="CHEBI:17632"/>
        <dbReference type="ChEBI" id="CHEBI:57783"/>
        <dbReference type="ChEBI" id="CHEBI:58349"/>
        <dbReference type="EC" id="1.14.12.17"/>
    </reaction>
</comment>